<dbReference type="AlphaFoldDB" id="A0A401ZVF5"/>
<proteinExistence type="predicted"/>
<protein>
    <submittedName>
        <fullName evidence="2">Uncharacterized protein</fullName>
    </submittedName>
</protein>
<dbReference type="EMBL" id="BIFR01000001">
    <property type="protein sequence ID" value="GCE10873.1"/>
    <property type="molecule type" value="Genomic_DNA"/>
</dbReference>
<feature type="region of interest" description="Disordered" evidence="1">
    <location>
        <begin position="1"/>
        <end position="24"/>
    </location>
</feature>
<dbReference type="RefSeq" id="WP_126578441.1">
    <property type="nucleotide sequence ID" value="NZ_BIFR01000001.1"/>
</dbReference>
<sequence>MVDSTGQNKDKSEPNPATAGFRPLSRSEHRSNWLHEYSEQDIALQAWIRLVELQGIEIEVMLQISGLLVFGIMVSTQAYAQFYIDLHEEMYRQEDPATANFLQEYYSALIPPPDQPEIGPEGLPTMYRYIHLRDVTIMSSGHKVKLPYWRGKAATVDGFVVGASASE</sequence>
<reference evidence="3" key="1">
    <citation type="submission" date="2018-12" db="EMBL/GenBank/DDBJ databases">
        <title>Tengunoibacter tsumagoiensis gen. nov., sp. nov., Dictyobacter kobayashii sp. nov., D. alpinus sp. nov., and D. joshuensis sp. nov. and description of Dictyobacteraceae fam. nov. within the order Ktedonobacterales isolated from Tengu-no-mugimeshi.</title>
        <authorList>
            <person name="Wang C.M."/>
            <person name="Zheng Y."/>
            <person name="Sakai Y."/>
            <person name="Toyoda A."/>
            <person name="Minakuchi Y."/>
            <person name="Abe K."/>
            <person name="Yokota A."/>
            <person name="Yabe S."/>
        </authorList>
    </citation>
    <scope>NUCLEOTIDE SEQUENCE [LARGE SCALE GENOMIC DNA]</scope>
    <source>
        <strain evidence="3">Uno3</strain>
    </source>
</reference>
<evidence type="ECO:0000313" key="3">
    <source>
        <dbReference type="Proteomes" id="UP000287352"/>
    </source>
</evidence>
<dbReference type="OrthoDB" id="2404709at2"/>
<comment type="caution">
    <text evidence="2">The sequence shown here is derived from an EMBL/GenBank/DDBJ whole genome shotgun (WGS) entry which is preliminary data.</text>
</comment>
<name>A0A401ZVF5_9CHLR</name>
<evidence type="ECO:0000313" key="2">
    <source>
        <dbReference type="EMBL" id="GCE10873.1"/>
    </source>
</evidence>
<keyword evidence="3" id="KW-1185">Reference proteome</keyword>
<accession>A0A401ZVF5</accession>
<evidence type="ECO:0000256" key="1">
    <source>
        <dbReference type="SAM" id="MobiDB-lite"/>
    </source>
</evidence>
<dbReference type="Proteomes" id="UP000287352">
    <property type="component" value="Unassembled WGS sequence"/>
</dbReference>
<gene>
    <name evidence="2" type="ORF">KTT_07320</name>
</gene>
<organism evidence="2 3">
    <name type="scientific">Tengunoibacter tsumagoiensis</name>
    <dbReference type="NCBI Taxonomy" id="2014871"/>
    <lineage>
        <taxon>Bacteria</taxon>
        <taxon>Bacillati</taxon>
        <taxon>Chloroflexota</taxon>
        <taxon>Ktedonobacteria</taxon>
        <taxon>Ktedonobacterales</taxon>
        <taxon>Dictyobacteraceae</taxon>
        <taxon>Tengunoibacter</taxon>
    </lineage>
</organism>